<comment type="caution">
    <text evidence="3">The sequence shown here is derived from an EMBL/GenBank/DDBJ whole genome shotgun (WGS) entry which is preliminary data.</text>
</comment>
<dbReference type="AlphaFoldDB" id="A0A1T2X2M1"/>
<evidence type="ECO:0000313" key="3">
    <source>
        <dbReference type="EMBL" id="OPA74141.1"/>
    </source>
</evidence>
<keyword evidence="1" id="KW-0732">Signal</keyword>
<dbReference type="EMBL" id="MSZX01000012">
    <property type="protein sequence ID" value="OPA74141.1"/>
    <property type="molecule type" value="Genomic_DNA"/>
</dbReference>
<proteinExistence type="predicted"/>
<feature type="chain" id="PRO_5012301062" description="Copper amine oxidase-like N-terminal domain-containing protein" evidence="1">
    <location>
        <begin position="25"/>
        <end position="384"/>
    </location>
</feature>
<dbReference type="InterPro" id="IPR012854">
    <property type="entry name" value="Cu_amine_oxidase-like_N"/>
</dbReference>
<evidence type="ECO:0000259" key="2">
    <source>
        <dbReference type="Pfam" id="PF07833"/>
    </source>
</evidence>
<dbReference type="Proteomes" id="UP000190188">
    <property type="component" value="Unassembled WGS sequence"/>
</dbReference>
<accession>A0A1T2X2M1</accession>
<dbReference type="Pfam" id="PF07833">
    <property type="entry name" value="Cu_amine_oxidN1"/>
    <property type="match status" value="1"/>
</dbReference>
<protein>
    <recommendedName>
        <fullName evidence="2">Copper amine oxidase-like N-terminal domain-containing protein</fullName>
    </recommendedName>
</protein>
<reference evidence="3 4" key="1">
    <citation type="submission" date="2017-01" db="EMBL/GenBank/DDBJ databases">
        <title>Genome analysis of Paenibacillus selenitrireducens ES3-24.</title>
        <authorList>
            <person name="Xu D."/>
            <person name="Yao R."/>
            <person name="Zheng S."/>
        </authorList>
    </citation>
    <scope>NUCLEOTIDE SEQUENCE [LARGE SCALE GENOMIC DNA]</scope>
    <source>
        <strain evidence="3 4">ES3-24</strain>
    </source>
</reference>
<gene>
    <name evidence="3" type="ORF">BVG16_25685</name>
</gene>
<dbReference type="SUPFAM" id="SSF55383">
    <property type="entry name" value="Copper amine oxidase, domain N"/>
    <property type="match status" value="1"/>
</dbReference>
<feature type="domain" description="Copper amine oxidase-like N-terminal" evidence="2">
    <location>
        <begin position="54"/>
        <end position="150"/>
    </location>
</feature>
<evidence type="ECO:0000313" key="4">
    <source>
        <dbReference type="Proteomes" id="UP000190188"/>
    </source>
</evidence>
<name>A0A1T2X2M1_9BACL</name>
<keyword evidence="4" id="KW-1185">Reference proteome</keyword>
<evidence type="ECO:0000256" key="1">
    <source>
        <dbReference type="SAM" id="SignalP"/>
    </source>
</evidence>
<feature type="signal peptide" evidence="1">
    <location>
        <begin position="1"/>
        <end position="24"/>
    </location>
</feature>
<organism evidence="3 4">
    <name type="scientific">Paenibacillus selenitireducens</name>
    <dbReference type="NCBI Taxonomy" id="1324314"/>
    <lineage>
        <taxon>Bacteria</taxon>
        <taxon>Bacillati</taxon>
        <taxon>Bacillota</taxon>
        <taxon>Bacilli</taxon>
        <taxon>Bacillales</taxon>
        <taxon>Paenibacillaceae</taxon>
        <taxon>Paenibacillus</taxon>
    </lineage>
</organism>
<sequence length="384" mass="44119">MKVKVILTLFTFTLFLAFGYTAHAENIHDYYEDVTENDLKNSMVLSPESSMAFINGQKVSAVQPIVKDGRTLVPLRFISEGFGAKVDFNTKNQSITIKYANKTIFSKIGKKNISINGKSSEMDVAASIYNNSTYIPLRYIGEAFNKKVVYLKNAAIQPYSLIIIRDVNATAIENLNLIKVYELLYQGKSIVYSDRFMVVIKENGQLLFSNDFYTFEPFVYQELIEDKNPVRQGDIWFNTDMGHFYLNYAWNTTQEYILYRVDGEVITRVAIEKAPIKAVKTYLNDVYYLTRYERGIPDPHETSNLKSATFNNGQWSSDYLGKPGFYYGFDTEGKVHDWPINVNGISTFGYQRFGDPSSDDRKKTFGHYRIELKGHNHNHELVTP</sequence>
<dbReference type="InterPro" id="IPR036582">
    <property type="entry name" value="Mao_N_sf"/>
</dbReference>
<dbReference type="Gene3D" id="3.30.457.10">
    <property type="entry name" value="Copper amine oxidase-like, N-terminal domain"/>
    <property type="match status" value="1"/>
</dbReference>
<dbReference type="RefSeq" id="WP_078502057.1">
    <property type="nucleotide sequence ID" value="NZ_MSZX01000012.1"/>
</dbReference>
<dbReference type="STRING" id="1324314.BVG16_25685"/>
<dbReference type="OrthoDB" id="2379109at2"/>